<dbReference type="GO" id="GO:0001514">
    <property type="term" value="P:selenocysteine incorporation"/>
    <property type="evidence" value="ECO:0007669"/>
    <property type="project" value="InterPro"/>
</dbReference>
<evidence type="ECO:0000313" key="7">
    <source>
        <dbReference type="EMBL" id="CAB4663676.1"/>
    </source>
</evidence>
<comment type="cofactor">
    <cofactor evidence="1">
        <name>pyridoxal 5'-phosphate</name>
        <dbReference type="ChEBI" id="CHEBI:597326"/>
    </cofactor>
</comment>
<evidence type="ECO:0000256" key="5">
    <source>
        <dbReference type="ARBA" id="ARBA00022917"/>
    </source>
</evidence>
<dbReference type="Pfam" id="PF03841">
    <property type="entry name" value="SelA"/>
    <property type="match status" value="1"/>
</dbReference>
<dbReference type="GO" id="GO:0005737">
    <property type="term" value="C:cytoplasm"/>
    <property type="evidence" value="ECO:0007669"/>
    <property type="project" value="InterPro"/>
</dbReference>
<dbReference type="EMBL" id="CAEZWE010000089">
    <property type="protein sequence ID" value="CAB4663676.1"/>
    <property type="molecule type" value="Genomic_DNA"/>
</dbReference>
<keyword evidence="5" id="KW-0648">Protein biosynthesis</keyword>
<dbReference type="InterPro" id="IPR004534">
    <property type="entry name" value="SelA_trans"/>
</dbReference>
<proteinExistence type="inferred from homology"/>
<evidence type="ECO:0000256" key="2">
    <source>
        <dbReference type="ARBA" id="ARBA00022490"/>
    </source>
</evidence>
<keyword evidence="2" id="KW-0963">Cytoplasm</keyword>
<dbReference type="InterPro" id="IPR015421">
    <property type="entry name" value="PyrdxlP-dep_Trfase_major"/>
</dbReference>
<name>A0A6J6LPM3_9ZZZZ</name>
<dbReference type="PANTHER" id="PTHR32328">
    <property type="entry name" value="L-SERYL-TRNA(SEC) SELENIUM TRANSFERASE"/>
    <property type="match status" value="1"/>
</dbReference>
<keyword evidence="4" id="KW-0663">Pyridoxal phosphate</keyword>
<dbReference type="HAMAP" id="MF_00423">
    <property type="entry name" value="SelA"/>
    <property type="match status" value="1"/>
</dbReference>
<gene>
    <name evidence="7" type="ORF">UFOPK2169_01582</name>
</gene>
<dbReference type="AlphaFoldDB" id="A0A6J6LPM3"/>
<reference evidence="7" key="1">
    <citation type="submission" date="2020-05" db="EMBL/GenBank/DDBJ databases">
        <authorList>
            <person name="Chiriac C."/>
            <person name="Salcher M."/>
            <person name="Ghai R."/>
            <person name="Kavagutti S V."/>
        </authorList>
    </citation>
    <scope>NUCLEOTIDE SEQUENCE</scope>
</reference>
<dbReference type="PANTHER" id="PTHR32328:SF0">
    <property type="entry name" value="L-SERYL-TRNA(SEC) SELENIUM TRANSFERASE"/>
    <property type="match status" value="1"/>
</dbReference>
<protein>
    <submittedName>
        <fullName evidence="7">Unannotated protein</fullName>
    </submittedName>
</protein>
<dbReference type="InterPro" id="IPR015424">
    <property type="entry name" value="PyrdxlP-dep_Trfase"/>
</dbReference>
<dbReference type="InterPro" id="IPR018319">
    <property type="entry name" value="SelA-like"/>
</dbReference>
<dbReference type="Gene3D" id="3.90.1150.180">
    <property type="match status" value="1"/>
</dbReference>
<evidence type="ECO:0000256" key="4">
    <source>
        <dbReference type="ARBA" id="ARBA00022898"/>
    </source>
</evidence>
<keyword evidence="3" id="KW-0808">Transferase</keyword>
<accession>A0A6J6LPM3</accession>
<organism evidence="7">
    <name type="scientific">freshwater metagenome</name>
    <dbReference type="NCBI Taxonomy" id="449393"/>
    <lineage>
        <taxon>unclassified sequences</taxon>
        <taxon>metagenomes</taxon>
        <taxon>ecological metagenomes</taxon>
    </lineage>
</organism>
<evidence type="ECO:0000256" key="1">
    <source>
        <dbReference type="ARBA" id="ARBA00001933"/>
    </source>
</evidence>
<keyword evidence="6" id="KW-0711">Selenium</keyword>
<evidence type="ECO:0000256" key="3">
    <source>
        <dbReference type="ARBA" id="ARBA00022679"/>
    </source>
</evidence>
<evidence type="ECO:0000256" key="6">
    <source>
        <dbReference type="ARBA" id="ARBA00023266"/>
    </source>
</evidence>
<dbReference type="SUPFAM" id="SSF53383">
    <property type="entry name" value="PLP-dependent transferases"/>
    <property type="match status" value="1"/>
</dbReference>
<dbReference type="GO" id="GO:0004125">
    <property type="term" value="F:L-seryl-tRNA(Sec) selenium transferase activity"/>
    <property type="evidence" value="ECO:0007669"/>
    <property type="project" value="InterPro"/>
</dbReference>
<dbReference type="Gene3D" id="3.40.640.10">
    <property type="entry name" value="Type I PLP-dependent aspartate aminotransferase-like (Major domain)"/>
    <property type="match status" value="1"/>
</dbReference>
<dbReference type="NCBIfam" id="TIGR00474">
    <property type="entry name" value="selA"/>
    <property type="match status" value="1"/>
</dbReference>
<sequence>MSTEPTHPPSVDALARSLSKDVPLPHALLVDCARRAIQSHPTDAVNTAHQYAHELHRSLLVDVVNATGVLLHTNLGRAPLRTSETSRANNVEFNMSTGERGSRHDAVSQLISTLTGAEAAIVVNNNAAAVMLVLAALAHGRDVAVSRGESVEIGGNFRIPDVMEQSGAHLVDVGTTNRTRLSDYTKAIASSRNDIALLMKIHPSNFSIEGFTEDTSVRELATCGVPVVADIGSGLLDNTCPWLQGHLPQVPKWLANEPAATQALIDGAALVTFSGDKLLGGPQCGIIAGRKDLVEMCAAHPLMRALRPGSHTMQMLQSTLLSYCARTVCEDVPFWFMLTQTTASLRTRAESIVQRVGRGEVVALDALVGAGSAPGTTVESFGIAINGDHRETLRGRALPVIARAFNGTTFIDLRSVHPDDDAIIVEALQQLA</sequence>